<dbReference type="AlphaFoldDB" id="I0YKT3"/>
<dbReference type="Proteomes" id="UP000007264">
    <property type="component" value="Unassembled WGS sequence"/>
</dbReference>
<reference evidence="1 2" key="1">
    <citation type="journal article" date="2012" name="Genome Biol.">
        <title>The genome of the polar eukaryotic microalga coccomyxa subellipsoidea reveals traits of cold adaptation.</title>
        <authorList>
            <person name="Blanc G."/>
            <person name="Agarkova I."/>
            <person name="Grimwood J."/>
            <person name="Kuo A."/>
            <person name="Brueggeman A."/>
            <person name="Dunigan D."/>
            <person name="Gurnon J."/>
            <person name="Ladunga I."/>
            <person name="Lindquist E."/>
            <person name="Lucas S."/>
            <person name="Pangilinan J."/>
            <person name="Proschold T."/>
            <person name="Salamov A."/>
            <person name="Schmutz J."/>
            <person name="Weeks D."/>
            <person name="Yamada T."/>
            <person name="Claverie J.M."/>
            <person name="Grigoriev I."/>
            <person name="Van Etten J."/>
            <person name="Lomsadze A."/>
            <person name="Borodovsky M."/>
        </authorList>
    </citation>
    <scope>NUCLEOTIDE SEQUENCE [LARGE SCALE GENOMIC DNA]</scope>
    <source>
        <strain evidence="1 2">C-169</strain>
    </source>
</reference>
<proteinExistence type="predicted"/>
<organism evidence="1 2">
    <name type="scientific">Coccomyxa subellipsoidea (strain C-169)</name>
    <name type="common">Green microalga</name>
    <dbReference type="NCBI Taxonomy" id="574566"/>
    <lineage>
        <taxon>Eukaryota</taxon>
        <taxon>Viridiplantae</taxon>
        <taxon>Chlorophyta</taxon>
        <taxon>core chlorophytes</taxon>
        <taxon>Trebouxiophyceae</taxon>
        <taxon>Trebouxiophyceae incertae sedis</taxon>
        <taxon>Coccomyxaceae</taxon>
        <taxon>Coccomyxa</taxon>
        <taxon>Coccomyxa subellipsoidea</taxon>
    </lineage>
</organism>
<protein>
    <submittedName>
        <fullName evidence="1">Uncharacterized protein</fullName>
    </submittedName>
</protein>
<evidence type="ECO:0000313" key="1">
    <source>
        <dbReference type="EMBL" id="EIE19002.1"/>
    </source>
</evidence>
<comment type="caution">
    <text evidence="1">The sequence shown here is derived from an EMBL/GenBank/DDBJ whole genome shotgun (WGS) entry which is preliminary data.</text>
</comment>
<dbReference type="GeneID" id="17036952"/>
<dbReference type="RefSeq" id="XP_005643546.1">
    <property type="nucleotide sequence ID" value="XM_005643489.1"/>
</dbReference>
<sequence>MEATQVHSGQKQLYGTNALVTARKETEGLYTRAEVVAVSCSGIPSPCVSQCCCFSACLMESVQHKRSMRGPRVCPHSWRGPVSGGV</sequence>
<dbReference type="EMBL" id="AGSI01000021">
    <property type="protein sequence ID" value="EIE19002.1"/>
    <property type="molecule type" value="Genomic_DNA"/>
</dbReference>
<dbReference type="KEGG" id="csl:COCSUDRAFT_34447"/>
<accession>I0YKT3</accession>
<keyword evidence="2" id="KW-1185">Reference proteome</keyword>
<name>I0YKT3_COCSC</name>
<gene>
    <name evidence="1" type="ORF">COCSUDRAFT_34447</name>
</gene>
<evidence type="ECO:0000313" key="2">
    <source>
        <dbReference type="Proteomes" id="UP000007264"/>
    </source>
</evidence>